<name>A0A8S4QNT7_9NEOP</name>
<proteinExistence type="predicted"/>
<sequence length="96" mass="10625">MVLHSTSQALLFNTTVKAGLKNNIKQQLKNGNMLVNDGITAELLKAVDIRYSKSFRDCLFPKTQCQSYGTRGGSVLKKGDNILLKNYRAISLPSHV</sequence>
<gene>
    <name evidence="1" type="primary">jg6312</name>
    <name evidence="1" type="ORF">PAEG_LOCUS2713</name>
</gene>
<keyword evidence="2" id="KW-1185">Reference proteome</keyword>
<dbReference type="OrthoDB" id="407509at2759"/>
<dbReference type="AlphaFoldDB" id="A0A8S4QNT7"/>
<comment type="caution">
    <text evidence="1">The sequence shown here is derived from an EMBL/GenBank/DDBJ whole genome shotgun (WGS) entry which is preliminary data.</text>
</comment>
<dbReference type="Proteomes" id="UP000838756">
    <property type="component" value="Unassembled WGS sequence"/>
</dbReference>
<reference evidence="1" key="1">
    <citation type="submission" date="2022-03" db="EMBL/GenBank/DDBJ databases">
        <authorList>
            <person name="Lindestad O."/>
        </authorList>
    </citation>
    <scope>NUCLEOTIDE SEQUENCE</scope>
</reference>
<accession>A0A8S4QNT7</accession>
<protein>
    <submittedName>
        <fullName evidence="1">Jg6312 protein</fullName>
    </submittedName>
</protein>
<dbReference type="EMBL" id="CAKXAJ010008456">
    <property type="protein sequence ID" value="CAH2210855.1"/>
    <property type="molecule type" value="Genomic_DNA"/>
</dbReference>
<evidence type="ECO:0000313" key="1">
    <source>
        <dbReference type="EMBL" id="CAH2210855.1"/>
    </source>
</evidence>
<evidence type="ECO:0000313" key="2">
    <source>
        <dbReference type="Proteomes" id="UP000838756"/>
    </source>
</evidence>
<organism evidence="1 2">
    <name type="scientific">Pararge aegeria aegeria</name>
    <dbReference type="NCBI Taxonomy" id="348720"/>
    <lineage>
        <taxon>Eukaryota</taxon>
        <taxon>Metazoa</taxon>
        <taxon>Ecdysozoa</taxon>
        <taxon>Arthropoda</taxon>
        <taxon>Hexapoda</taxon>
        <taxon>Insecta</taxon>
        <taxon>Pterygota</taxon>
        <taxon>Neoptera</taxon>
        <taxon>Endopterygota</taxon>
        <taxon>Lepidoptera</taxon>
        <taxon>Glossata</taxon>
        <taxon>Ditrysia</taxon>
        <taxon>Papilionoidea</taxon>
        <taxon>Nymphalidae</taxon>
        <taxon>Satyrinae</taxon>
        <taxon>Satyrini</taxon>
        <taxon>Parargina</taxon>
        <taxon>Pararge</taxon>
    </lineage>
</organism>